<comment type="similarity">
    <text evidence="2">Belongs to the TfdA dioxygenase family.</text>
</comment>
<dbReference type="PANTHER" id="PTHR30468">
    <property type="entry name" value="ALPHA-KETOGLUTARATE-DEPENDENT SULFONATE DIOXYGENASE"/>
    <property type="match status" value="1"/>
</dbReference>
<evidence type="ECO:0000313" key="9">
    <source>
        <dbReference type="Proteomes" id="UP000465301"/>
    </source>
</evidence>
<evidence type="ECO:0000256" key="2">
    <source>
        <dbReference type="ARBA" id="ARBA00005896"/>
    </source>
</evidence>
<reference evidence="8 9" key="1">
    <citation type="journal article" date="2019" name="Emerg. Microbes Infect.">
        <title>Comprehensive subspecies identification of 175 nontuberculous mycobacteria species based on 7547 genomic profiles.</title>
        <authorList>
            <person name="Matsumoto Y."/>
            <person name="Kinjo T."/>
            <person name="Motooka D."/>
            <person name="Nabeya D."/>
            <person name="Jung N."/>
            <person name="Uechi K."/>
            <person name="Horii T."/>
            <person name="Iida T."/>
            <person name="Fujita J."/>
            <person name="Nakamura S."/>
        </authorList>
    </citation>
    <scope>NUCLEOTIDE SEQUENCE [LARGE SCALE GENOMIC DNA]</scope>
    <source>
        <strain evidence="8 9">JCM 30726</strain>
    </source>
</reference>
<keyword evidence="3" id="KW-0479">Metal-binding</keyword>
<dbReference type="InterPro" id="IPR003819">
    <property type="entry name" value="TauD/TfdA-like"/>
</dbReference>
<dbReference type="PANTHER" id="PTHR30468:SF5">
    <property type="entry name" value="ALPHA-KETOGLUTARATE-DEPENDENT SULFATE ESTER DIOXYGENASE"/>
    <property type="match status" value="1"/>
</dbReference>
<evidence type="ECO:0000256" key="5">
    <source>
        <dbReference type="ARBA" id="ARBA00023002"/>
    </source>
</evidence>
<dbReference type="GO" id="GO:0005737">
    <property type="term" value="C:cytoplasm"/>
    <property type="evidence" value="ECO:0007669"/>
    <property type="project" value="TreeGrafter"/>
</dbReference>
<dbReference type="Gene3D" id="3.60.130.10">
    <property type="entry name" value="Clavaminate synthase-like"/>
    <property type="match status" value="1"/>
</dbReference>
<gene>
    <name evidence="8" type="ORF">MTIM_39970</name>
</gene>
<proteinExistence type="inferred from homology"/>
<keyword evidence="4" id="KW-0223">Dioxygenase</keyword>
<keyword evidence="5" id="KW-0560">Oxidoreductase</keyword>
<evidence type="ECO:0000256" key="4">
    <source>
        <dbReference type="ARBA" id="ARBA00022964"/>
    </source>
</evidence>
<evidence type="ECO:0000256" key="3">
    <source>
        <dbReference type="ARBA" id="ARBA00022723"/>
    </source>
</evidence>
<sequence>MRALTTTDLTATATTDTGIEVIPLSGWTGALIDGVDISAPLRDSDKEVIRAALHKWKVVFFRGQRLDHAAQVAFGAQFGEVTAAHPYEGDSAPAGFPQIHTVSPAAYDRRYGSEYRQRRTGTARTGMPM</sequence>
<accession>A0A7I9ZB74</accession>
<dbReference type="Proteomes" id="UP000465301">
    <property type="component" value="Unassembled WGS sequence"/>
</dbReference>
<organism evidence="8 9">
    <name type="scientific">Mycobacterium timonense</name>
    <dbReference type="NCBI Taxonomy" id="701043"/>
    <lineage>
        <taxon>Bacteria</taxon>
        <taxon>Bacillati</taxon>
        <taxon>Actinomycetota</taxon>
        <taxon>Actinomycetes</taxon>
        <taxon>Mycobacteriales</taxon>
        <taxon>Mycobacteriaceae</taxon>
        <taxon>Mycobacterium</taxon>
        <taxon>Mycobacterium avium complex (MAC)</taxon>
    </lineage>
</organism>
<dbReference type="InterPro" id="IPR051323">
    <property type="entry name" value="AtsK-like"/>
</dbReference>
<comment type="cofactor">
    <cofactor evidence="1">
        <name>Fe(2+)</name>
        <dbReference type="ChEBI" id="CHEBI:29033"/>
    </cofactor>
</comment>
<dbReference type="GO" id="GO:0046872">
    <property type="term" value="F:metal ion binding"/>
    <property type="evidence" value="ECO:0007669"/>
    <property type="project" value="UniProtKB-KW"/>
</dbReference>
<name>A0A7I9ZB74_9MYCO</name>
<dbReference type="AlphaFoldDB" id="A0A7I9ZB74"/>
<evidence type="ECO:0000256" key="1">
    <source>
        <dbReference type="ARBA" id="ARBA00001954"/>
    </source>
</evidence>
<evidence type="ECO:0000259" key="7">
    <source>
        <dbReference type="Pfam" id="PF02668"/>
    </source>
</evidence>
<dbReference type="GO" id="GO:0016706">
    <property type="term" value="F:2-oxoglutarate-dependent dioxygenase activity"/>
    <property type="evidence" value="ECO:0007669"/>
    <property type="project" value="TreeGrafter"/>
</dbReference>
<evidence type="ECO:0000313" key="8">
    <source>
        <dbReference type="EMBL" id="GFG98118.1"/>
    </source>
</evidence>
<evidence type="ECO:0000256" key="6">
    <source>
        <dbReference type="ARBA" id="ARBA00023004"/>
    </source>
</evidence>
<keyword evidence="6" id="KW-0408">Iron</keyword>
<protein>
    <recommendedName>
        <fullName evidence="7">TauD/TfdA-like domain-containing protein</fullName>
    </recommendedName>
</protein>
<keyword evidence="9" id="KW-1185">Reference proteome</keyword>
<dbReference type="InterPro" id="IPR042098">
    <property type="entry name" value="TauD-like_sf"/>
</dbReference>
<feature type="domain" description="TauD/TfdA-like" evidence="7">
    <location>
        <begin position="21"/>
        <end position="104"/>
    </location>
</feature>
<comment type="caution">
    <text evidence="8">The sequence shown here is derived from an EMBL/GenBank/DDBJ whole genome shotgun (WGS) entry which is preliminary data.</text>
</comment>
<dbReference type="EMBL" id="BLLA01000001">
    <property type="protein sequence ID" value="GFG98118.1"/>
    <property type="molecule type" value="Genomic_DNA"/>
</dbReference>
<dbReference type="Pfam" id="PF02668">
    <property type="entry name" value="TauD"/>
    <property type="match status" value="1"/>
</dbReference>
<dbReference type="SUPFAM" id="SSF51197">
    <property type="entry name" value="Clavaminate synthase-like"/>
    <property type="match status" value="1"/>
</dbReference>